<evidence type="ECO:0000256" key="1">
    <source>
        <dbReference type="ARBA" id="ARBA00022737"/>
    </source>
</evidence>
<dbReference type="AlphaFoldDB" id="A0A401JC86"/>
<dbReference type="Gene3D" id="3.40.250.10">
    <property type="entry name" value="Rhodanese-like domain"/>
    <property type="match status" value="1"/>
</dbReference>
<dbReference type="PANTHER" id="PTHR24171:SF8">
    <property type="entry name" value="BRCA1-ASSOCIATED RING DOMAIN PROTEIN 1"/>
    <property type="match status" value="1"/>
</dbReference>
<dbReference type="PANTHER" id="PTHR24171">
    <property type="entry name" value="ANKYRIN REPEAT DOMAIN-CONTAINING PROTEIN 39-RELATED"/>
    <property type="match status" value="1"/>
</dbReference>
<dbReference type="CDD" id="cd01444">
    <property type="entry name" value="GlpE_ST"/>
    <property type="match status" value="1"/>
</dbReference>
<feature type="domain" description="Rhodanese" evidence="4">
    <location>
        <begin position="20"/>
        <end position="108"/>
    </location>
</feature>
<dbReference type="OrthoDB" id="9811849at2"/>
<proteinExistence type="predicted"/>
<dbReference type="PROSITE" id="PS50088">
    <property type="entry name" value="ANK_REPEAT"/>
    <property type="match status" value="2"/>
</dbReference>
<dbReference type="Gene3D" id="1.25.40.20">
    <property type="entry name" value="Ankyrin repeat-containing domain"/>
    <property type="match status" value="1"/>
</dbReference>
<dbReference type="InterPro" id="IPR001763">
    <property type="entry name" value="Rhodanese-like_dom"/>
</dbReference>
<dbReference type="GO" id="GO:0085020">
    <property type="term" value="P:protein K6-linked ubiquitination"/>
    <property type="evidence" value="ECO:0007669"/>
    <property type="project" value="TreeGrafter"/>
</dbReference>
<evidence type="ECO:0000256" key="3">
    <source>
        <dbReference type="PROSITE-ProRule" id="PRU00023"/>
    </source>
</evidence>
<dbReference type="InterPro" id="IPR002110">
    <property type="entry name" value="Ankyrin_rpt"/>
</dbReference>
<evidence type="ECO:0000313" key="6">
    <source>
        <dbReference type="Proteomes" id="UP000286806"/>
    </source>
</evidence>
<feature type="repeat" description="ANK" evidence="3">
    <location>
        <begin position="135"/>
        <end position="167"/>
    </location>
</feature>
<dbReference type="GO" id="GO:0005737">
    <property type="term" value="C:cytoplasm"/>
    <property type="evidence" value="ECO:0007669"/>
    <property type="project" value="InterPro"/>
</dbReference>
<dbReference type="SUPFAM" id="SSF48403">
    <property type="entry name" value="Ankyrin repeat"/>
    <property type="match status" value="1"/>
</dbReference>
<name>A0A401JC86_9PROT</name>
<sequence length="263" mass="28383">MTNARIFRRIDAATASQLLARDNVLVLDSRDHDSFGQARIASARRLSSDNLDATLLGTPKTTPVLLYCYHGNASQIYGQMFADFGFAEVYSLDGGFEAWQQLHLKTAPPVLSPQLAHWLQQHGYPCNNLESVAEHGMTPLMRASKSGDTAIVFELIQAGASPHTQNGDGNHALWLACVGANPDTLDVLIRAGSALDHQNDNGATCLMYAASTGKHAVVEKLLAAGADPQLKTLDDFSALDMAATIECLRLLRRVEKELLQAAG</sequence>
<dbReference type="PROSITE" id="PS50297">
    <property type="entry name" value="ANK_REP_REGION"/>
    <property type="match status" value="2"/>
</dbReference>
<dbReference type="Pfam" id="PF12796">
    <property type="entry name" value="Ank_2"/>
    <property type="match status" value="1"/>
</dbReference>
<feature type="repeat" description="ANK" evidence="3">
    <location>
        <begin position="201"/>
        <end position="233"/>
    </location>
</feature>
<gene>
    <name evidence="5" type="ORF">SFMTTN_1013</name>
</gene>
<dbReference type="PROSITE" id="PS50206">
    <property type="entry name" value="RHODANESE_3"/>
    <property type="match status" value="1"/>
</dbReference>
<dbReference type="SMART" id="SM00248">
    <property type="entry name" value="ANK"/>
    <property type="match status" value="3"/>
</dbReference>
<comment type="caution">
    <text evidence="5">The sequence shown here is derived from an EMBL/GenBank/DDBJ whole genome shotgun (WGS) entry which is preliminary data.</text>
</comment>
<evidence type="ECO:0000256" key="2">
    <source>
        <dbReference type="ARBA" id="ARBA00023043"/>
    </source>
</evidence>
<dbReference type="EMBL" id="BGOW01000006">
    <property type="protein sequence ID" value="GBL45209.1"/>
    <property type="molecule type" value="Genomic_DNA"/>
</dbReference>
<protein>
    <submittedName>
        <fullName evidence="5">Rhodanese domain protein</fullName>
    </submittedName>
</protein>
<organism evidence="5 6">
    <name type="scientific">Sulfuriferula multivorans</name>
    <dbReference type="NCBI Taxonomy" id="1559896"/>
    <lineage>
        <taxon>Bacteria</taxon>
        <taxon>Pseudomonadati</taxon>
        <taxon>Pseudomonadota</taxon>
        <taxon>Betaproteobacteria</taxon>
        <taxon>Nitrosomonadales</taxon>
        <taxon>Sulfuricellaceae</taxon>
        <taxon>Sulfuriferula</taxon>
    </lineage>
</organism>
<dbReference type="Proteomes" id="UP000286806">
    <property type="component" value="Unassembled WGS sequence"/>
</dbReference>
<dbReference type="GO" id="GO:0004842">
    <property type="term" value="F:ubiquitin-protein transferase activity"/>
    <property type="evidence" value="ECO:0007669"/>
    <property type="project" value="TreeGrafter"/>
</dbReference>
<evidence type="ECO:0000259" key="4">
    <source>
        <dbReference type="PROSITE" id="PS50206"/>
    </source>
</evidence>
<dbReference type="SUPFAM" id="SSF52821">
    <property type="entry name" value="Rhodanese/Cell cycle control phosphatase"/>
    <property type="match status" value="1"/>
</dbReference>
<accession>A0A401JC86</accession>
<evidence type="ECO:0000313" key="5">
    <source>
        <dbReference type="EMBL" id="GBL45209.1"/>
    </source>
</evidence>
<dbReference type="SMART" id="SM00450">
    <property type="entry name" value="RHOD"/>
    <property type="match status" value="1"/>
</dbReference>
<dbReference type="InterPro" id="IPR036873">
    <property type="entry name" value="Rhodanese-like_dom_sf"/>
</dbReference>
<dbReference type="InterPro" id="IPR023695">
    <property type="entry name" value="Thiosulf_sulfurTrfase"/>
</dbReference>
<dbReference type="RefSeq" id="WP_124704034.1">
    <property type="nucleotide sequence ID" value="NZ_BGOW01000006.1"/>
</dbReference>
<dbReference type="InterPro" id="IPR036770">
    <property type="entry name" value="Ankyrin_rpt-contain_sf"/>
</dbReference>
<dbReference type="Pfam" id="PF00581">
    <property type="entry name" value="Rhodanese"/>
    <property type="match status" value="1"/>
</dbReference>
<reference evidence="5 6" key="1">
    <citation type="journal article" date="2019" name="Front. Microbiol.">
        <title>Genomes of Neutrophilic Sulfur-Oxidizing Chemolithoautotrophs Representing 9 Proteobacterial Species From 8 Genera.</title>
        <authorList>
            <person name="Watanabe T."/>
            <person name="Kojima H."/>
            <person name="Umezawa K."/>
            <person name="Hori C."/>
            <person name="Takasuka T.E."/>
            <person name="Kato Y."/>
            <person name="Fukui M."/>
        </authorList>
    </citation>
    <scope>NUCLEOTIDE SEQUENCE [LARGE SCALE GENOMIC DNA]</scope>
    <source>
        <strain evidence="5 6">TTN</strain>
    </source>
</reference>
<keyword evidence="2 3" id="KW-0040">ANK repeat</keyword>
<dbReference type="GO" id="GO:0004792">
    <property type="term" value="F:thiosulfate-cyanide sulfurtransferase activity"/>
    <property type="evidence" value="ECO:0007669"/>
    <property type="project" value="InterPro"/>
</dbReference>
<keyword evidence="1" id="KW-0677">Repeat</keyword>
<keyword evidence="6" id="KW-1185">Reference proteome</keyword>